<feature type="compositionally biased region" description="Polar residues" evidence="3">
    <location>
        <begin position="190"/>
        <end position="200"/>
    </location>
</feature>
<dbReference type="SUPFAM" id="SSF109998">
    <property type="entry name" value="Triger factor/SurA peptide-binding domain-like"/>
    <property type="match status" value="1"/>
</dbReference>
<evidence type="ECO:0000256" key="3">
    <source>
        <dbReference type="SAM" id="MobiDB-lite"/>
    </source>
</evidence>
<dbReference type="GO" id="GO:0015031">
    <property type="term" value="P:protein transport"/>
    <property type="evidence" value="ECO:0007669"/>
    <property type="project" value="InterPro"/>
</dbReference>
<dbReference type="InterPro" id="IPR037041">
    <property type="entry name" value="Trigger_fac_C_sf"/>
</dbReference>
<dbReference type="Pfam" id="PF05698">
    <property type="entry name" value="Trigger_C"/>
    <property type="match status" value="1"/>
</dbReference>
<dbReference type="Proteomes" id="UP000034934">
    <property type="component" value="Unassembled WGS sequence"/>
</dbReference>
<feature type="domain" description="Trigger factor C-terminal" evidence="5">
    <location>
        <begin position="219"/>
        <end position="361"/>
    </location>
</feature>
<protein>
    <submittedName>
        <fullName evidence="6">Trigger factor Tig</fullName>
    </submittedName>
</protein>
<feature type="region of interest" description="Disordered" evidence="3">
    <location>
        <begin position="165"/>
        <end position="201"/>
    </location>
</feature>
<dbReference type="GO" id="GO:0006457">
    <property type="term" value="P:protein folding"/>
    <property type="evidence" value="ECO:0007669"/>
    <property type="project" value="InterPro"/>
</dbReference>
<feature type="compositionally biased region" description="Basic and acidic residues" evidence="3">
    <location>
        <begin position="165"/>
        <end position="189"/>
    </location>
</feature>
<dbReference type="SUPFAM" id="SSF102735">
    <property type="entry name" value="Trigger factor ribosome-binding domain"/>
    <property type="match status" value="1"/>
</dbReference>
<dbReference type="Pfam" id="PF05697">
    <property type="entry name" value="Trigger_N"/>
    <property type="match status" value="1"/>
</dbReference>
<keyword evidence="2" id="KW-0413">Isomerase</keyword>
<evidence type="ECO:0000313" key="6">
    <source>
        <dbReference type="EMBL" id="KKP30409.1"/>
    </source>
</evidence>
<dbReference type="InterPro" id="IPR027304">
    <property type="entry name" value="Trigger_fact/SurA_dom_sf"/>
</dbReference>
<reference evidence="6 7" key="1">
    <citation type="journal article" date="2015" name="Nature">
        <title>rRNA introns, odd ribosomes, and small enigmatic genomes across a large radiation of phyla.</title>
        <authorList>
            <person name="Brown C.T."/>
            <person name="Hug L.A."/>
            <person name="Thomas B.C."/>
            <person name="Sharon I."/>
            <person name="Castelle C.J."/>
            <person name="Singh A."/>
            <person name="Wilkins M.J."/>
            <person name="Williams K.H."/>
            <person name="Banfield J.F."/>
        </authorList>
    </citation>
    <scope>NUCLEOTIDE SEQUENCE [LARGE SCALE GENOMIC DNA]</scope>
</reference>
<comment type="caution">
    <text evidence="6">The sequence shown here is derived from an EMBL/GenBank/DDBJ whole genome shotgun (WGS) entry which is preliminary data.</text>
</comment>
<evidence type="ECO:0000256" key="2">
    <source>
        <dbReference type="ARBA" id="ARBA00023235"/>
    </source>
</evidence>
<dbReference type="Gene3D" id="1.10.3120.10">
    <property type="entry name" value="Trigger factor, C-terminal domain"/>
    <property type="match status" value="1"/>
</dbReference>
<accession>A0A0F9YFC1</accession>
<dbReference type="GO" id="GO:0003755">
    <property type="term" value="F:peptidyl-prolyl cis-trans isomerase activity"/>
    <property type="evidence" value="ECO:0007669"/>
    <property type="project" value="UniProtKB-KW"/>
</dbReference>
<dbReference type="InterPro" id="IPR008880">
    <property type="entry name" value="Trigger_fac_C"/>
</dbReference>
<evidence type="ECO:0000256" key="1">
    <source>
        <dbReference type="ARBA" id="ARBA00023110"/>
    </source>
</evidence>
<dbReference type="InterPro" id="IPR008881">
    <property type="entry name" value="Trigger_fac_ribosome-bd_bac"/>
</dbReference>
<feature type="domain" description="Trigger factor ribosome-binding bacterial" evidence="4">
    <location>
        <begin position="1"/>
        <end position="137"/>
    </location>
</feature>
<evidence type="ECO:0000259" key="4">
    <source>
        <dbReference type="Pfam" id="PF05697"/>
    </source>
</evidence>
<sequence>MQTKINKLPKSEVEIEGEIEATIFEAYFNKALKKIGEHLEIDGFRKGKVPENVLLSKIPEMQILEEMAEMALAEHYPKILEENKIDAISRPEIAITKLARNNPLAFKIKTATMPELILPDYKEIAKKILSEITEEDKKTEPTEKEIDDTIMDIRKSRAPKIHMTKEAEKHTHEHKDGEVCEHDHEDQVSDTKNSPVSDTQELPEFNDDFVQALGPFKDVKDFKEKLKENIKLEKNNQAIEKTRLKIVEKIIDGLKVELPEILIEVELNKILYRMESDVTQMGLKFEDYLKHLNKTIEDLRKEFRNDAEKKAKLALVLNKIADLEKIKADPEKVANEVAMILEHYKDADAERAQMHAENVLTNEKVFEFLETQ</sequence>
<name>A0A0F9YFC1_9BACT</name>
<evidence type="ECO:0000259" key="5">
    <source>
        <dbReference type="Pfam" id="PF05698"/>
    </source>
</evidence>
<keyword evidence="1" id="KW-0697">Rotamase</keyword>
<evidence type="ECO:0000313" key="7">
    <source>
        <dbReference type="Proteomes" id="UP000034934"/>
    </source>
</evidence>
<proteinExistence type="predicted"/>
<dbReference type="EMBL" id="LBOG01000003">
    <property type="protein sequence ID" value="KKP30409.1"/>
    <property type="molecule type" value="Genomic_DNA"/>
</dbReference>
<dbReference type="Gene3D" id="3.30.70.1050">
    <property type="entry name" value="Trigger factor ribosome-binding domain"/>
    <property type="match status" value="1"/>
</dbReference>
<gene>
    <name evidence="6" type="ORF">UR19_C0003G0245</name>
</gene>
<organism evidence="6 7">
    <name type="scientific">Candidatus Nomurabacteria bacterium GW2011_GWF1_31_48</name>
    <dbReference type="NCBI Taxonomy" id="1618767"/>
    <lineage>
        <taxon>Bacteria</taxon>
        <taxon>Candidatus Nomuraibacteriota</taxon>
    </lineage>
</organism>
<dbReference type="AlphaFoldDB" id="A0A0F9YFC1"/>
<dbReference type="InterPro" id="IPR036611">
    <property type="entry name" value="Trigger_fac_ribosome-bd_sf"/>
</dbReference>